<evidence type="ECO:0000256" key="1">
    <source>
        <dbReference type="SAM" id="Phobius"/>
    </source>
</evidence>
<feature type="transmembrane region" description="Helical" evidence="1">
    <location>
        <begin position="50"/>
        <end position="71"/>
    </location>
</feature>
<keyword evidence="1" id="KW-0812">Transmembrane</keyword>
<protein>
    <submittedName>
        <fullName evidence="2">Uncharacterized protein</fullName>
    </submittedName>
</protein>
<proteinExistence type="predicted"/>
<dbReference type="AlphaFoldDB" id="A0A427TX68"/>
<keyword evidence="1" id="KW-1133">Transmembrane helix</keyword>
<organism evidence="2 3">
    <name type="scientific">Mesobacillus subterraneus</name>
    <dbReference type="NCBI Taxonomy" id="285983"/>
    <lineage>
        <taxon>Bacteria</taxon>
        <taxon>Bacillati</taxon>
        <taxon>Bacillota</taxon>
        <taxon>Bacilli</taxon>
        <taxon>Bacillales</taxon>
        <taxon>Bacillaceae</taxon>
        <taxon>Mesobacillus</taxon>
    </lineage>
</organism>
<comment type="caution">
    <text evidence="2">The sequence shown here is derived from an EMBL/GenBank/DDBJ whole genome shotgun (WGS) entry which is preliminary data.</text>
</comment>
<sequence length="253" mass="29237">MENKLENLKEKMDKTVLKDVYFDDKHARHVLNTIKKSEFKKREFPLKNKFNALLSVSVVSILFLGIIYFVGIQLNLLDGPERRPAGEPKETLPLKEEAASIEENKEAIKKILELEFTGPDEKLMDLMWNPKYKTVVNGQEENKEFDQYIEEKYGPYFTESGLQSFIAAFGGTQYHTFAYNSEYQLSFKDAMIEQNENNPRLFTFIAKVGYQKNGEEEKTVNVEGKVLISTEEKGKIGEFQYGNDEGLSDKLRE</sequence>
<dbReference type="OrthoDB" id="2862147at2"/>
<evidence type="ECO:0000313" key="2">
    <source>
        <dbReference type="EMBL" id="RSD28994.1"/>
    </source>
</evidence>
<dbReference type="EMBL" id="RSFW01000003">
    <property type="protein sequence ID" value="RSD28994.1"/>
    <property type="molecule type" value="Genomic_DNA"/>
</dbReference>
<evidence type="ECO:0000313" key="3">
    <source>
        <dbReference type="Proteomes" id="UP000279911"/>
    </source>
</evidence>
<reference evidence="3" key="1">
    <citation type="submission" date="2018-12" db="EMBL/GenBank/DDBJ databases">
        <title>Bacillus chawlae sp. nov., Bacillus glennii sp. nov., and Bacillus saganii sp. nov. Isolated from the Vehicle Assembly Building at Kennedy Space Center where the Viking Spacecraft were Assembled.</title>
        <authorList>
            <person name="Seuylemezian A."/>
            <person name="Vaishampayan P."/>
        </authorList>
    </citation>
    <scope>NUCLEOTIDE SEQUENCE [LARGE SCALE GENOMIC DNA]</scope>
    <source>
        <strain evidence="3">DSM 13966</strain>
    </source>
</reference>
<accession>A0A427TX68</accession>
<keyword evidence="1" id="KW-0472">Membrane</keyword>
<dbReference type="Proteomes" id="UP000279911">
    <property type="component" value="Unassembled WGS sequence"/>
</dbReference>
<dbReference type="RefSeq" id="WP_125478427.1">
    <property type="nucleotide sequence ID" value="NZ_RSFW01000003.1"/>
</dbReference>
<name>A0A427TX68_9BACI</name>
<gene>
    <name evidence="2" type="ORF">EJA10_02470</name>
</gene>